<organism evidence="1">
    <name type="scientific">marine sediment metagenome</name>
    <dbReference type="NCBI Taxonomy" id="412755"/>
    <lineage>
        <taxon>unclassified sequences</taxon>
        <taxon>metagenomes</taxon>
        <taxon>ecological metagenomes</taxon>
    </lineage>
</organism>
<proteinExistence type="predicted"/>
<protein>
    <submittedName>
        <fullName evidence="1">Uncharacterized protein</fullName>
    </submittedName>
</protein>
<accession>A0A0F9C799</accession>
<evidence type="ECO:0000313" key="1">
    <source>
        <dbReference type="EMBL" id="KKL22182.1"/>
    </source>
</evidence>
<reference evidence="1" key="1">
    <citation type="journal article" date="2015" name="Nature">
        <title>Complex archaea that bridge the gap between prokaryotes and eukaryotes.</title>
        <authorList>
            <person name="Spang A."/>
            <person name="Saw J.H."/>
            <person name="Jorgensen S.L."/>
            <person name="Zaremba-Niedzwiedzka K."/>
            <person name="Martijn J."/>
            <person name="Lind A.E."/>
            <person name="van Eijk R."/>
            <person name="Schleper C."/>
            <person name="Guy L."/>
            <person name="Ettema T.J."/>
        </authorList>
    </citation>
    <scope>NUCLEOTIDE SEQUENCE</scope>
</reference>
<gene>
    <name evidence="1" type="ORF">LCGC14_2438010</name>
</gene>
<feature type="non-terminal residue" evidence="1">
    <location>
        <position position="1"/>
    </location>
</feature>
<sequence>WFNIVMTTEAKRTESWLEISRQENHSLFGEMDVLLKSLDRFFIIDNHPSSKLSINSRNLVAEMKVVKNGIYRVLAIIEVVMPESNRNAYWFQKFAESKLLDSVKRDRMRAGLYRQDTPEKSIYVLYDSFVNLKNLISDIIRTQDINYMSFKNVGEFISKELRENAYFNPFKLDINPQFDYIENRQISEVVTSISNKEFRKVMSILVLHLFRMLRYMKTMDHRSLNEVSMSCSLLIFTLLKSEIDLFTAYIVQSVKNLEESDLTMLIETLSYQFNMEVKRVFRQELRDIFERDNKVKVRGKIESGRGILKNLTEQTIIQMVKYWNPELKGEDIFDVFITKTAQSMKLREDVYVLNKLVAAVGKVKSVKKKSGVLTRLMNYMEYFENFTFKLLRYDDYEQFSDLFNKIRNQFKGGENLKKVGETSHQFNIYLDTTLGQINQRADLQSKPLDVEKANDIAKQYLASI</sequence>
<dbReference type="EMBL" id="LAZR01037447">
    <property type="protein sequence ID" value="KKL22182.1"/>
    <property type="molecule type" value="Genomic_DNA"/>
</dbReference>
<comment type="caution">
    <text evidence="1">The sequence shown here is derived from an EMBL/GenBank/DDBJ whole genome shotgun (WGS) entry which is preliminary data.</text>
</comment>
<dbReference type="AlphaFoldDB" id="A0A0F9C799"/>
<name>A0A0F9C799_9ZZZZ</name>